<evidence type="ECO:0000256" key="1">
    <source>
        <dbReference type="SAM" id="Phobius"/>
    </source>
</evidence>
<accession>X1V792</accession>
<protein>
    <submittedName>
        <fullName evidence="2">Uncharacterized protein</fullName>
    </submittedName>
</protein>
<keyword evidence="1" id="KW-0812">Transmembrane</keyword>
<comment type="caution">
    <text evidence="2">The sequence shown here is derived from an EMBL/GenBank/DDBJ whole genome shotgun (WGS) entry which is preliminary data.</text>
</comment>
<evidence type="ECO:0000313" key="2">
    <source>
        <dbReference type="EMBL" id="GAJ08341.1"/>
    </source>
</evidence>
<dbReference type="AlphaFoldDB" id="X1V792"/>
<keyword evidence="1" id="KW-1133">Transmembrane helix</keyword>
<dbReference type="EMBL" id="BARW01033308">
    <property type="protein sequence ID" value="GAJ08341.1"/>
    <property type="molecule type" value="Genomic_DNA"/>
</dbReference>
<sequence>DGFKFGLGLWLATALVGTVWMVIISLIIVAITGS</sequence>
<keyword evidence="1" id="KW-0472">Membrane</keyword>
<name>X1V792_9ZZZZ</name>
<reference evidence="2" key="1">
    <citation type="journal article" date="2014" name="Front. Microbiol.">
        <title>High frequency of phylogenetically diverse reductive dehalogenase-homologous genes in deep subseafloor sedimentary metagenomes.</title>
        <authorList>
            <person name="Kawai M."/>
            <person name="Futagami T."/>
            <person name="Toyoda A."/>
            <person name="Takaki Y."/>
            <person name="Nishi S."/>
            <person name="Hori S."/>
            <person name="Arai W."/>
            <person name="Tsubouchi T."/>
            <person name="Morono Y."/>
            <person name="Uchiyama I."/>
            <person name="Ito T."/>
            <person name="Fujiyama A."/>
            <person name="Inagaki F."/>
            <person name="Takami H."/>
        </authorList>
    </citation>
    <scope>NUCLEOTIDE SEQUENCE</scope>
    <source>
        <strain evidence="2">Expedition CK06-06</strain>
    </source>
</reference>
<proteinExistence type="predicted"/>
<gene>
    <name evidence="2" type="ORF">S12H4_52481</name>
</gene>
<feature type="transmembrane region" description="Helical" evidence="1">
    <location>
        <begin position="7"/>
        <end position="31"/>
    </location>
</feature>
<organism evidence="2">
    <name type="scientific">marine sediment metagenome</name>
    <dbReference type="NCBI Taxonomy" id="412755"/>
    <lineage>
        <taxon>unclassified sequences</taxon>
        <taxon>metagenomes</taxon>
        <taxon>ecological metagenomes</taxon>
    </lineage>
</organism>
<feature type="non-terminal residue" evidence="2">
    <location>
        <position position="1"/>
    </location>
</feature>